<gene>
    <name evidence="3" type="ORF">A5634_20590</name>
</gene>
<dbReference type="GO" id="GO:0016887">
    <property type="term" value="F:ATP hydrolysis activity"/>
    <property type="evidence" value="ECO:0007669"/>
    <property type="project" value="TreeGrafter"/>
</dbReference>
<evidence type="ECO:0000256" key="1">
    <source>
        <dbReference type="SAM" id="MobiDB-lite"/>
    </source>
</evidence>
<dbReference type="SUPFAM" id="SSF52540">
    <property type="entry name" value="P-loop containing nucleoside triphosphate hydrolases"/>
    <property type="match status" value="1"/>
</dbReference>
<dbReference type="AlphaFoldDB" id="A0A1A3P231"/>
<feature type="compositionally biased region" description="Low complexity" evidence="1">
    <location>
        <begin position="213"/>
        <end position="225"/>
    </location>
</feature>
<dbReference type="Proteomes" id="UP000093928">
    <property type="component" value="Unassembled WGS sequence"/>
</dbReference>
<proteinExistence type="predicted"/>
<dbReference type="GO" id="GO:0009898">
    <property type="term" value="C:cytoplasmic side of plasma membrane"/>
    <property type="evidence" value="ECO:0007669"/>
    <property type="project" value="TreeGrafter"/>
</dbReference>
<feature type="region of interest" description="Disordered" evidence="1">
    <location>
        <begin position="1"/>
        <end position="26"/>
    </location>
</feature>
<accession>A0A1A3P231</accession>
<feature type="domain" description="CobQ/CobB/MinD/ParA nucleotide binding" evidence="2">
    <location>
        <begin position="292"/>
        <end position="502"/>
    </location>
</feature>
<dbReference type="GO" id="GO:0051782">
    <property type="term" value="P:negative regulation of cell division"/>
    <property type="evidence" value="ECO:0007669"/>
    <property type="project" value="TreeGrafter"/>
</dbReference>
<dbReference type="GO" id="GO:0005524">
    <property type="term" value="F:ATP binding"/>
    <property type="evidence" value="ECO:0007669"/>
    <property type="project" value="TreeGrafter"/>
</dbReference>
<feature type="compositionally biased region" description="Pro residues" evidence="1">
    <location>
        <begin position="131"/>
        <end position="142"/>
    </location>
</feature>
<evidence type="ECO:0000313" key="4">
    <source>
        <dbReference type="Proteomes" id="UP000093928"/>
    </source>
</evidence>
<dbReference type="Pfam" id="PF01656">
    <property type="entry name" value="CbiA"/>
    <property type="match status" value="1"/>
</dbReference>
<dbReference type="Gene3D" id="3.40.50.300">
    <property type="entry name" value="P-loop containing nucleotide triphosphate hydrolases"/>
    <property type="match status" value="1"/>
</dbReference>
<dbReference type="GO" id="GO:0005829">
    <property type="term" value="C:cytosol"/>
    <property type="evidence" value="ECO:0007669"/>
    <property type="project" value="TreeGrafter"/>
</dbReference>
<dbReference type="PANTHER" id="PTHR43384:SF14">
    <property type="entry name" value="ESX-1 SECRETION-ASSOCIATED PROTEIN ESPI"/>
    <property type="match status" value="1"/>
</dbReference>
<dbReference type="PANTHER" id="PTHR43384">
    <property type="entry name" value="SEPTUM SITE-DETERMINING PROTEIN MIND HOMOLOG, CHLOROPLASTIC-RELATED"/>
    <property type="match status" value="1"/>
</dbReference>
<feature type="compositionally biased region" description="Pro residues" evidence="1">
    <location>
        <begin position="149"/>
        <end position="212"/>
    </location>
</feature>
<dbReference type="InterPro" id="IPR050625">
    <property type="entry name" value="ParA/MinD_ATPase"/>
</dbReference>
<protein>
    <recommendedName>
        <fullName evidence="2">CobQ/CobB/MinD/ParA nucleotide binding domain-containing protein</fullName>
    </recommendedName>
</protein>
<sequence>MSDSDIPKPTSGFKRSSDADTNPIPVQEIRAKLAQEAADAEAATVVEDITPIVDDAPQRPGPMSAGTRVMDVPAVPTVDPEPVAEGAHRADPEGTDVIDVPTAPRGDSEPVVEEPDRPGPTAEGTRVMELPPLPRPPVPEPPAVDDGPPVRPAPIPGRPVAADPPAPPPAPTAPLASTPPPTPPPASDPRPAPRPPSTSDPRLNPPAPPPVTTPFTSATPSTPSPQHGVADPRMPSHTDLGLVRRARPQPQSGWRKVVHRVTGLTPKESEQENTRQKLVARVSQPVRGDYSIAVLSMKGGVGKTTTTVGLGSTFAAIRGDRVIAVDANPDFGTLAQRGPDQSRSTVRDLLLDDNIFRYSDIRRHTSQSTSRLEILASERDPATSEAFSDADYRVVIRLLQRFYNLILTDCGTGLVHSAMESVLDEADAIVLVASPAIDAARSALATLDWLEHHGRGHLVPNATVVISAARPGKSSVDLDRLAAQFLTRIRAVHVIPFDDHLAQGSEIVLDLMASRTRQAFLELAASIADGFAHTKRTDRTSRG</sequence>
<name>A0A1A3P231_MYCAS</name>
<evidence type="ECO:0000259" key="2">
    <source>
        <dbReference type="Pfam" id="PF01656"/>
    </source>
</evidence>
<dbReference type="InterPro" id="IPR002586">
    <property type="entry name" value="CobQ/CobB/MinD/ParA_Nub-bd_dom"/>
</dbReference>
<dbReference type="RefSeq" id="WP_065143583.1">
    <property type="nucleotide sequence ID" value="NZ_LZLS01000080.1"/>
</dbReference>
<evidence type="ECO:0000313" key="3">
    <source>
        <dbReference type="EMBL" id="OBK28308.1"/>
    </source>
</evidence>
<comment type="caution">
    <text evidence="3">The sequence shown here is derived from an EMBL/GenBank/DDBJ whole genome shotgun (WGS) entry which is preliminary data.</text>
</comment>
<dbReference type="InterPro" id="IPR027417">
    <property type="entry name" value="P-loop_NTPase"/>
</dbReference>
<feature type="region of interest" description="Disordered" evidence="1">
    <location>
        <begin position="47"/>
        <end position="237"/>
    </location>
</feature>
<dbReference type="EMBL" id="LZLS01000080">
    <property type="protein sequence ID" value="OBK28308.1"/>
    <property type="molecule type" value="Genomic_DNA"/>
</dbReference>
<reference evidence="3 4" key="1">
    <citation type="submission" date="2016-06" db="EMBL/GenBank/DDBJ databases">
        <authorList>
            <person name="Kjaerup R.B."/>
            <person name="Dalgaard T.S."/>
            <person name="Juul-Madsen H.R."/>
        </authorList>
    </citation>
    <scope>NUCLEOTIDE SEQUENCE [LARGE SCALE GENOMIC DNA]</scope>
    <source>
        <strain evidence="3 4">1165133.8</strain>
    </source>
</reference>
<organism evidence="3 4">
    <name type="scientific">Mycobacterium asiaticum</name>
    <dbReference type="NCBI Taxonomy" id="1790"/>
    <lineage>
        <taxon>Bacteria</taxon>
        <taxon>Bacillati</taxon>
        <taxon>Actinomycetota</taxon>
        <taxon>Actinomycetes</taxon>
        <taxon>Mycobacteriales</taxon>
        <taxon>Mycobacteriaceae</taxon>
        <taxon>Mycobacterium</taxon>
    </lineage>
</organism>